<proteinExistence type="inferred from homology"/>
<evidence type="ECO:0000256" key="3">
    <source>
        <dbReference type="ARBA" id="ARBA00006332"/>
    </source>
</evidence>
<dbReference type="EMBL" id="CACRZD030000005">
    <property type="protein sequence ID" value="CAA6660144.1"/>
    <property type="molecule type" value="Genomic_DNA"/>
</dbReference>
<evidence type="ECO:0000256" key="7">
    <source>
        <dbReference type="ARBA" id="ARBA00023125"/>
    </source>
</evidence>
<evidence type="ECO:0000256" key="5">
    <source>
        <dbReference type="ARBA" id="ARBA00022454"/>
    </source>
</evidence>
<dbReference type="InterPro" id="IPR042617">
    <property type="entry name" value="CTC1-like"/>
</dbReference>
<organism evidence="10">
    <name type="scientific">Spirodela intermedia</name>
    <name type="common">Intermediate duckweed</name>
    <dbReference type="NCBI Taxonomy" id="51605"/>
    <lineage>
        <taxon>Eukaryota</taxon>
        <taxon>Viridiplantae</taxon>
        <taxon>Streptophyta</taxon>
        <taxon>Embryophyta</taxon>
        <taxon>Tracheophyta</taxon>
        <taxon>Spermatophyta</taxon>
        <taxon>Magnoliopsida</taxon>
        <taxon>Liliopsida</taxon>
        <taxon>Araceae</taxon>
        <taxon>Lemnoideae</taxon>
        <taxon>Spirodela</taxon>
    </lineage>
</organism>
<dbReference type="Proteomes" id="UP001189122">
    <property type="component" value="Unassembled WGS sequence"/>
</dbReference>
<dbReference type="GO" id="GO:0010833">
    <property type="term" value="P:telomere maintenance via telomere lengthening"/>
    <property type="evidence" value="ECO:0007669"/>
    <property type="project" value="TreeGrafter"/>
</dbReference>
<dbReference type="AlphaFoldDB" id="A0A7I8IT71"/>
<evidence type="ECO:0000256" key="6">
    <source>
        <dbReference type="ARBA" id="ARBA00022895"/>
    </source>
</evidence>
<keyword evidence="7" id="KW-0238">DNA-binding</keyword>
<dbReference type="PANTHER" id="PTHR14865:SF2">
    <property type="entry name" value="CST COMPLEX SUBUNIT CTC1"/>
    <property type="match status" value="1"/>
</dbReference>
<keyword evidence="11" id="KW-1185">Reference proteome</keyword>
<evidence type="ECO:0000256" key="2">
    <source>
        <dbReference type="ARBA" id="ARBA00004574"/>
    </source>
</evidence>
<keyword evidence="9" id="KW-0812">Transmembrane</keyword>
<keyword evidence="6" id="KW-0779">Telomere</keyword>
<dbReference type="GO" id="GO:0045740">
    <property type="term" value="P:positive regulation of DNA replication"/>
    <property type="evidence" value="ECO:0007669"/>
    <property type="project" value="TreeGrafter"/>
</dbReference>
<dbReference type="InterPro" id="IPR028262">
    <property type="entry name" value="CTC1_plant"/>
</dbReference>
<dbReference type="EMBL" id="LR743592">
    <property type="protein sequence ID" value="CAA2620394.1"/>
    <property type="molecule type" value="Genomic_DNA"/>
</dbReference>
<comment type="subcellular location">
    <subcellularLocation>
        <location evidence="2">Chromosome</location>
        <location evidence="2">Telomere</location>
    </subcellularLocation>
    <subcellularLocation>
        <location evidence="1">Nucleus</location>
    </subcellularLocation>
</comment>
<evidence type="ECO:0000313" key="11">
    <source>
        <dbReference type="Proteomes" id="UP001189122"/>
    </source>
</evidence>
<protein>
    <recommendedName>
        <fullName evidence="4">CST complex subunit CTC1</fullName>
    </recommendedName>
</protein>
<reference evidence="10 11" key="1">
    <citation type="submission" date="2019-12" db="EMBL/GenBank/DDBJ databases">
        <authorList>
            <person name="Scholz U."/>
            <person name="Mascher M."/>
            <person name="Fiebig A."/>
        </authorList>
    </citation>
    <scope>NUCLEOTIDE SEQUENCE</scope>
</reference>
<accession>A0A7I8IT71</accession>
<keyword evidence="8" id="KW-0539">Nucleus</keyword>
<name>A0A7I8IT71_SPIIN</name>
<evidence type="ECO:0000256" key="8">
    <source>
        <dbReference type="ARBA" id="ARBA00023242"/>
    </source>
</evidence>
<gene>
    <name evidence="10" type="ORF">SI7747_05006563</name>
</gene>
<sequence>MAIVGREIYVLAWNFVPISRDGGVLEVIKWSLPDQASKPGNDALSPVFSVPFSVQHGGFQGNARDETGDGAYLEGFIVELSTCKCDSCGKARSVKELHHCLLDQKVHSFDNPVFVYFREPCSSWRPILSKLLGDVVTVSGLKKKYISAGGLESLIFVTTERTIVHENGKPGIAGEHVGNYCGVVTGVFKNGTVVELDRKNVWLLLAGPLLDLPHSLRVGAVVGFYFLALAWIMALLVTSSFQKKFAGVLSEKEILGTKKVSPSSGRLQLVDSTGCVDVVMPDLSPNFDQRILYEVKEGTHNVMIYAHFNARNLRRQYYILKSSKDLRYRTEHIMSVDSAKLGVTNYQSVRQLKITALTPVCLFLFHLSLIDQYPLYRNLLMGVSQVYGTFLLLLEDQVPKPKRLRPAQRFRIPAVRIPLADDGSSLCCCWADSGRAKTMLQLEESACQSFSSGHGDNQTQVTVGYLLKKMLKNHRRITLRNFGAKVDSPLVDATFSVDSRKVLSPFDQDALKFVILHAQNGPNLNVAGHVLNLEELPCLEEDLSATDLVKKSMIHVWATEVTHASSMNELPLL</sequence>
<evidence type="ECO:0000256" key="4">
    <source>
        <dbReference type="ARBA" id="ARBA00016175"/>
    </source>
</evidence>
<dbReference type="GO" id="GO:0003697">
    <property type="term" value="F:single-stranded DNA binding"/>
    <property type="evidence" value="ECO:0007669"/>
    <property type="project" value="TreeGrafter"/>
</dbReference>
<keyword evidence="9" id="KW-1133">Transmembrane helix</keyword>
<keyword evidence="5" id="KW-0158">Chromosome</keyword>
<dbReference type="Pfam" id="PF15491">
    <property type="entry name" value="CTC1_2"/>
    <property type="match status" value="2"/>
</dbReference>
<evidence type="ECO:0000313" key="10">
    <source>
        <dbReference type="EMBL" id="CAA2620394.1"/>
    </source>
</evidence>
<keyword evidence="9" id="KW-0472">Membrane</keyword>
<evidence type="ECO:0000256" key="9">
    <source>
        <dbReference type="SAM" id="Phobius"/>
    </source>
</evidence>
<dbReference type="PANTHER" id="PTHR14865">
    <property type="entry name" value="CST COMPLEX SUBUNIT CTC1"/>
    <property type="match status" value="1"/>
</dbReference>
<dbReference type="GO" id="GO:0042162">
    <property type="term" value="F:telomeric DNA binding"/>
    <property type="evidence" value="ECO:0007669"/>
    <property type="project" value="TreeGrafter"/>
</dbReference>
<feature type="transmembrane region" description="Helical" evidence="9">
    <location>
        <begin position="218"/>
        <end position="237"/>
    </location>
</feature>
<dbReference type="GO" id="GO:1990879">
    <property type="term" value="C:CST complex"/>
    <property type="evidence" value="ECO:0007669"/>
    <property type="project" value="TreeGrafter"/>
</dbReference>
<evidence type="ECO:0000256" key="1">
    <source>
        <dbReference type="ARBA" id="ARBA00004123"/>
    </source>
</evidence>
<comment type="similarity">
    <text evidence="3">Belongs to the CTC1 family.</text>
</comment>